<gene>
    <name evidence="2" type="ORF">K443DRAFT_134906</name>
</gene>
<dbReference type="AlphaFoldDB" id="A0A0C9X8Q0"/>
<dbReference type="EMBL" id="KN838815">
    <property type="protein sequence ID" value="KIJ93976.1"/>
    <property type="molecule type" value="Genomic_DNA"/>
</dbReference>
<reference evidence="3" key="2">
    <citation type="submission" date="2015-01" db="EMBL/GenBank/DDBJ databases">
        <title>Evolutionary Origins and Diversification of the Mycorrhizal Mutualists.</title>
        <authorList>
            <consortium name="DOE Joint Genome Institute"/>
            <consortium name="Mycorrhizal Genomics Consortium"/>
            <person name="Kohler A."/>
            <person name="Kuo A."/>
            <person name="Nagy L.G."/>
            <person name="Floudas D."/>
            <person name="Copeland A."/>
            <person name="Barry K.W."/>
            <person name="Cichocki N."/>
            <person name="Veneault-Fourrey C."/>
            <person name="LaButti K."/>
            <person name="Lindquist E.A."/>
            <person name="Lipzen A."/>
            <person name="Lundell T."/>
            <person name="Morin E."/>
            <person name="Murat C."/>
            <person name="Riley R."/>
            <person name="Ohm R."/>
            <person name="Sun H."/>
            <person name="Tunlid A."/>
            <person name="Henrissat B."/>
            <person name="Grigoriev I.V."/>
            <person name="Hibbett D.S."/>
            <person name="Martin F."/>
        </authorList>
    </citation>
    <scope>NUCLEOTIDE SEQUENCE [LARGE SCALE GENOMIC DNA]</scope>
    <source>
        <strain evidence="3">LaAM-08-1</strain>
    </source>
</reference>
<reference evidence="2 3" key="1">
    <citation type="submission" date="2014-04" db="EMBL/GenBank/DDBJ databases">
        <authorList>
            <consortium name="DOE Joint Genome Institute"/>
            <person name="Kuo A."/>
            <person name="Kohler A."/>
            <person name="Nagy L.G."/>
            <person name="Floudas D."/>
            <person name="Copeland A."/>
            <person name="Barry K.W."/>
            <person name="Cichocki N."/>
            <person name="Veneault-Fourrey C."/>
            <person name="LaButti K."/>
            <person name="Lindquist E.A."/>
            <person name="Lipzen A."/>
            <person name="Lundell T."/>
            <person name="Morin E."/>
            <person name="Murat C."/>
            <person name="Sun H."/>
            <person name="Tunlid A."/>
            <person name="Henrissat B."/>
            <person name="Grigoriev I.V."/>
            <person name="Hibbett D.S."/>
            <person name="Martin F."/>
            <person name="Nordberg H.P."/>
            <person name="Cantor M.N."/>
            <person name="Hua S.X."/>
        </authorList>
    </citation>
    <scope>NUCLEOTIDE SEQUENCE [LARGE SCALE GENOMIC DNA]</scope>
    <source>
        <strain evidence="2 3">LaAM-08-1</strain>
    </source>
</reference>
<keyword evidence="1" id="KW-1133">Transmembrane helix</keyword>
<protein>
    <submittedName>
        <fullName evidence="2">Uncharacterized protein</fullName>
    </submittedName>
</protein>
<feature type="transmembrane region" description="Helical" evidence="1">
    <location>
        <begin position="288"/>
        <end position="309"/>
    </location>
</feature>
<dbReference type="InterPro" id="IPR036322">
    <property type="entry name" value="WD40_repeat_dom_sf"/>
</dbReference>
<evidence type="ECO:0000313" key="3">
    <source>
        <dbReference type="Proteomes" id="UP000054477"/>
    </source>
</evidence>
<keyword evidence="1" id="KW-0472">Membrane</keyword>
<accession>A0A0C9X8Q0</accession>
<name>A0A0C9X8Q0_9AGAR</name>
<keyword evidence="3" id="KW-1185">Reference proteome</keyword>
<dbReference type="Proteomes" id="UP000054477">
    <property type="component" value="Unassembled WGS sequence"/>
</dbReference>
<evidence type="ECO:0000313" key="2">
    <source>
        <dbReference type="EMBL" id="KIJ93976.1"/>
    </source>
</evidence>
<organism evidence="2 3">
    <name type="scientific">Laccaria amethystina LaAM-08-1</name>
    <dbReference type="NCBI Taxonomy" id="1095629"/>
    <lineage>
        <taxon>Eukaryota</taxon>
        <taxon>Fungi</taxon>
        <taxon>Dikarya</taxon>
        <taxon>Basidiomycota</taxon>
        <taxon>Agaricomycotina</taxon>
        <taxon>Agaricomycetes</taxon>
        <taxon>Agaricomycetidae</taxon>
        <taxon>Agaricales</taxon>
        <taxon>Agaricineae</taxon>
        <taxon>Hydnangiaceae</taxon>
        <taxon>Laccaria</taxon>
    </lineage>
</organism>
<dbReference type="HOGENOM" id="CLU_885860_0_0_1"/>
<dbReference type="SUPFAM" id="SSF50978">
    <property type="entry name" value="WD40 repeat-like"/>
    <property type="match status" value="1"/>
</dbReference>
<proteinExistence type="predicted"/>
<keyword evidence="1" id="KW-0812">Transmembrane</keyword>
<dbReference type="OrthoDB" id="3238562at2759"/>
<evidence type="ECO:0000256" key="1">
    <source>
        <dbReference type="SAM" id="Phobius"/>
    </source>
</evidence>
<sequence>MPVSKPKLTNEGQIPGEGSSVGAISFSPDGSLLATGNDLGILTVSRFGDLIQIGNDCDDYTHSIGDWVHWRATNIRRIDFTALLCPCGLVWRSWTVVRVIPQIQYLIFTPETSAYSAHPPHNILWRIPPGDNSWIRLLAVWNMAIGIEWYSLADRKHLSTTTYQSLGRTGQRRVVRLVFIDEKTIAMGHVDGQVVIASWRCKGDPPQFSIQRNDQKRGCEPLSAAILAFHIVRNIPTLLVANGEGKDAVFVLLRVDLPPDDAGDLLRFQLATKPGTFKFNAFYRTCGFILFISVALPVSVLVISNWPLFVMHYS</sequence>